<sequence>MILKKYIINITCIVKILQLSDTLISSESLASLKLSAQESPASRSLWEKHSIRVLNSQYPLLNMKDTVKFA</sequence>
<proteinExistence type="predicted"/>
<accession>A0A645G2U5</accession>
<dbReference type="AlphaFoldDB" id="A0A645G2U5"/>
<evidence type="ECO:0000313" key="1">
    <source>
        <dbReference type="EMBL" id="MPN20466.1"/>
    </source>
</evidence>
<gene>
    <name evidence="1" type="ORF">SDC9_167845</name>
</gene>
<reference evidence="1" key="1">
    <citation type="submission" date="2019-08" db="EMBL/GenBank/DDBJ databases">
        <authorList>
            <person name="Kucharzyk K."/>
            <person name="Murdoch R.W."/>
            <person name="Higgins S."/>
            <person name="Loffler F."/>
        </authorList>
    </citation>
    <scope>NUCLEOTIDE SEQUENCE</scope>
</reference>
<protein>
    <submittedName>
        <fullName evidence="1">Uncharacterized protein</fullName>
    </submittedName>
</protein>
<name>A0A645G2U5_9ZZZZ</name>
<dbReference type="EMBL" id="VSSQ01068234">
    <property type="protein sequence ID" value="MPN20466.1"/>
    <property type="molecule type" value="Genomic_DNA"/>
</dbReference>
<comment type="caution">
    <text evidence="1">The sequence shown here is derived from an EMBL/GenBank/DDBJ whole genome shotgun (WGS) entry which is preliminary data.</text>
</comment>
<organism evidence="1">
    <name type="scientific">bioreactor metagenome</name>
    <dbReference type="NCBI Taxonomy" id="1076179"/>
    <lineage>
        <taxon>unclassified sequences</taxon>
        <taxon>metagenomes</taxon>
        <taxon>ecological metagenomes</taxon>
    </lineage>
</organism>